<comment type="caution">
    <text evidence="1">The sequence shown here is derived from an EMBL/GenBank/DDBJ whole genome shotgun (WGS) entry which is preliminary data.</text>
</comment>
<dbReference type="InterPro" id="IPR013078">
    <property type="entry name" value="His_Pase_superF_clade-1"/>
</dbReference>
<dbReference type="Proteomes" id="UP000319219">
    <property type="component" value="Unassembled WGS sequence"/>
</dbReference>
<protein>
    <submittedName>
        <fullName evidence="1">Histidine phosphatase family protein</fullName>
    </submittedName>
</protein>
<dbReference type="EMBL" id="VIJZ01000021">
    <property type="protein sequence ID" value="TQR92307.1"/>
    <property type="molecule type" value="Genomic_DNA"/>
</dbReference>
<accession>A0ABY3AX75</accession>
<organism evidence="1 2">
    <name type="scientific">Paenibacillus ottowii</name>
    <dbReference type="NCBI Taxonomy" id="2315729"/>
    <lineage>
        <taxon>Bacteria</taxon>
        <taxon>Bacillati</taxon>
        <taxon>Bacillota</taxon>
        <taxon>Bacilli</taxon>
        <taxon>Bacillales</taxon>
        <taxon>Paenibacillaceae</taxon>
        <taxon>Paenibacillus</taxon>
    </lineage>
</organism>
<dbReference type="InterPro" id="IPR029033">
    <property type="entry name" value="His_PPase_superfam"/>
</dbReference>
<dbReference type="CDD" id="cd07067">
    <property type="entry name" value="HP_PGM_like"/>
    <property type="match status" value="1"/>
</dbReference>
<sequence length="199" mass="22247">MGKHDVLKRIFLIQEAVLSNFSLVDSLRQGGYILYARHAEATQGIDQPYLNFQNCSTQRNLSEKGRRQAIAYGELLRSLRIPLELPIIAGPFCRTQETAALAFGWGNIQVDPFWYQIYRLSGVLNPIEQEWILSSLKSILEIQPSPGSNKVIIAHSFPKGIGLGEIPDMGTIVIKPYGVGKGFEVITQVSLEELNTKNF</sequence>
<gene>
    <name evidence="1" type="ORF">FKV70_25570</name>
</gene>
<keyword evidence="2" id="KW-1185">Reference proteome</keyword>
<dbReference type="Gene3D" id="3.40.50.1240">
    <property type="entry name" value="Phosphoglycerate mutase-like"/>
    <property type="match status" value="1"/>
</dbReference>
<evidence type="ECO:0000313" key="2">
    <source>
        <dbReference type="Proteomes" id="UP000319219"/>
    </source>
</evidence>
<proteinExistence type="predicted"/>
<reference evidence="1 2" key="1">
    <citation type="submission" date="2019-07" db="EMBL/GenBank/DDBJ databases">
        <title>Paenibacillus ottowii sp. nov. isolated from a fermentation system processing bovine manure.</title>
        <authorList>
            <person name="Velazquez L.F."/>
            <person name="Rajbanshi S."/>
            <person name="Guan S."/>
            <person name="Hinchee M."/>
            <person name="Welsh A."/>
        </authorList>
    </citation>
    <scope>NUCLEOTIDE SEQUENCE [LARGE SCALE GENOMIC DNA]</scope>
    <source>
        <strain evidence="1 2">MS2379</strain>
    </source>
</reference>
<evidence type="ECO:0000313" key="1">
    <source>
        <dbReference type="EMBL" id="TQR92307.1"/>
    </source>
</evidence>
<dbReference type="SUPFAM" id="SSF53254">
    <property type="entry name" value="Phosphoglycerate mutase-like"/>
    <property type="match status" value="1"/>
</dbReference>
<name>A0ABY3AX75_9BACL</name>